<dbReference type="Pfam" id="PF01541">
    <property type="entry name" value="GIY-YIG"/>
    <property type="match status" value="1"/>
</dbReference>
<organism evidence="2 3">
    <name type="scientific">Thermocladium modestius</name>
    <dbReference type="NCBI Taxonomy" id="62609"/>
    <lineage>
        <taxon>Archaea</taxon>
        <taxon>Thermoproteota</taxon>
        <taxon>Thermoprotei</taxon>
        <taxon>Thermoproteales</taxon>
        <taxon>Thermoproteaceae</taxon>
        <taxon>Thermocladium</taxon>
    </lineage>
</organism>
<sequence length="155" mass="17771">MTDFEAVVRDCLVEVGVQISECRFGVYDCSNVDAVHEAGIYVFFDESEAYYVGESSDIARRLTKEHCSAHIGGSEGIVRFLMNYLEDICENKNAWTGLNPKSREDFVEGLVRERIDKLKIYAVTCNTLRNEGRVKNRLRIELEKCLKARLRPKLN</sequence>
<accession>A0A830GSR7</accession>
<dbReference type="EMBL" id="BMNL01000001">
    <property type="protein sequence ID" value="GGP19346.1"/>
    <property type="molecule type" value="Genomic_DNA"/>
</dbReference>
<dbReference type="OrthoDB" id="28299at2157"/>
<comment type="caution">
    <text evidence="2">The sequence shown here is derived from an EMBL/GenBank/DDBJ whole genome shotgun (WGS) entry which is preliminary data.</text>
</comment>
<proteinExistence type="predicted"/>
<reference evidence="2" key="1">
    <citation type="journal article" date="2014" name="Int. J. Syst. Evol. Microbiol.">
        <title>Complete genome sequence of Corynebacterium casei LMG S-19264T (=DSM 44701T), isolated from a smear-ripened cheese.</title>
        <authorList>
            <consortium name="US DOE Joint Genome Institute (JGI-PGF)"/>
            <person name="Walter F."/>
            <person name="Albersmeier A."/>
            <person name="Kalinowski J."/>
            <person name="Ruckert C."/>
        </authorList>
    </citation>
    <scope>NUCLEOTIDE SEQUENCE</scope>
    <source>
        <strain evidence="2">JCM 10088</strain>
    </source>
</reference>
<feature type="domain" description="GIY-YIG" evidence="1">
    <location>
        <begin position="38"/>
        <end position="72"/>
    </location>
</feature>
<evidence type="ECO:0000313" key="2">
    <source>
        <dbReference type="EMBL" id="GGP19346.1"/>
    </source>
</evidence>
<reference evidence="2" key="2">
    <citation type="submission" date="2020-09" db="EMBL/GenBank/DDBJ databases">
        <authorList>
            <person name="Sun Q."/>
            <person name="Ohkuma M."/>
        </authorList>
    </citation>
    <scope>NUCLEOTIDE SEQUENCE</scope>
    <source>
        <strain evidence="2">JCM 10088</strain>
    </source>
</reference>
<dbReference type="Proteomes" id="UP000610960">
    <property type="component" value="Unassembled WGS sequence"/>
</dbReference>
<name>A0A830GSR7_9CREN</name>
<dbReference type="InterPro" id="IPR000305">
    <property type="entry name" value="GIY-YIG_endonuc"/>
</dbReference>
<evidence type="ECO:0000313" key="3">
    <source>
        <dbReference type="Proteomes" id="UP000610960"/>
    </source>
</evidence>
<keyword evidence="3" id="KW-1185">Reference proteome</keyword>
<gene>
    <name evidence="2" type="ORF">GCM10007981_02660</name>
</gene>
<dbReference type="AlphaFoldDB" id="A0A830GSR7"/>
<evidence type="ECO:0000259" key="1">
    <source>
        <dbReference type="Pfam" id="PF01541"/>
    </source>
</evidence>
<dbReference type="RefSeq" id="WP_075059527.1">
    <property type="nucleotide sequence ID" value="NZ_BMNL01000001.1"/>
</dbReference>
<protein>
    <recommendedName>
        <fullName evidence="1">GIY-YIG domain-containing protein</fullName>
    </recommendedName>
</protein>